<name>X0TL10_9ZZZZ</name>
<organism evidence="2">
    <name type="scientific">marine sediment metagenome</name>
    <dbReference type="NCBI Taxonomy" id="412755"/>
    <lineage>
        <taxon>unclassified sequences</taxon>
        <taxon>metagenomes</taxon>
        <taxon>ecological metagenomes</taxon>
    </lineage>
</organism>
<dbReference type="PANTHER" id="PTHR43255:SF2">
    <property type="entry name" value="HETERODISULFIDE REDUCTASE RELATED PROTEIN"/>
    <property type="match status" value="1"/>
</dbReference>
<accession>X0TL10</accession>
<comment type="caution">
    <text evidence="2">The sequence shown here is derived from an EMBL/GenBank/DDBJ whole genome shotgun (WGS) entry which is preliminary data.</text>
</comment>
<dbReference type="GO" id="GO:0016491">
    <property type="term" value="F:oxidoreductase activity"/>
    <property type="evidence" value="ECO:0007669"/>
    <property type="project" value="UniProtKB-ARBA"/>
</dbReference>
<dbReference type="InterPro" id="IPR051460">
    <property type="entry name" value="HdrC_iron-sulfur_subunit"/>
</dbReference>
<dbReference type="PANTHER" id="PTHR43255">
    <property type="entry name" value="IRON-SULFUR-BINDING OXIDOREDUCTASE FADF-RELATED-RELATED"/>
    <property type="match status" value="1"/>
</dbReference>
<dbReference type="InterPro" id="IPR004017">
    <property type="entry name" value="Cys_rich_dom"/>
</dbReference>
<feature type="non-terminal residue" evidence="2">
    <location>
        <position position="1"/>
    </location>
</feature>
<protein>
    <recommendedName>
        <fullName evidence="1">Cysteine-rich domain-containing protein</fullName>
    </recommendedName>
</protein>
<evidence type="ECO:0000313" key="2">
    <source>
        <dbReference type="EMBL" id="GAF88822.1"/>
    </source>
</evidence>
<evidence type="ECO:0000259" key="1">
    <source>
        <dbReference type="Pfam" id="PF02754"/>
    </source>
</evidence>
<gene>
    <name evidence="2" type="ORF">S01H1_29260</name>
</gene>
<sequence length="122" mass="13865">NNEALKKSCKKGLEKQFVIHDSCYMTRELGVIEQIRRISASLGITVVEPENTKLDTACCGGPIEYAFRDLTEKVSKTRIQELANVSKDIIVECPICLINLRRYEREMGIRVWDMGELLFGAL</sequence>
<dbReference type="GO" id="GO:0005886">
    <property type="term" value="C:plasma membrane"/>
    <property type="evidence" value="ECO:0007669"/>
    <property type="project" value="TreeGrafter"/>
</dbReference>
<proteinExistence type="predicted"/>
<dbReference type="Pfam" id="PF02754">
    <property type="entry name" value="CCG"/>
    <property type="match status" value="1"/>
</dbReference>
<feature type="domain" description="Cysteine-rich" evidence="1">
    <location>
        <begin position="18"/>
        <end position="101"/>
    </location>
</feature>
<reference evidence="2" key="1">
    <citation type="journal article" date="2014" name="Front. Microbiol.">
        <title>High frequency of phylogenetically diverse reductive dehalogenase-homologous genes in deep subseafloor sedimentary metagenomes.</title>
        <authorList>
            <person name="Kawai M."/>
            <person name="Futagami T."/>
            <person name="Toyoda A."/>
            <person name="Takaki Y."/>
            <person name="Nishi S."/>
            <person name="Hori S."/>
            <person name="Arai W."/>
            <person name="Tsubouchi T."/>
            <person name="Morono Y."/>
            <person name="Uchiyama I."/>
            <person name="Ito T."/>
            <person name="Fujiyama A."/>
            <person name="Inagaki F."/>
            <person name="Takami H."/>
        </authorList>
    </citation>
    <scope>NUCLEOTIDE SEQUENCE</scope>
    <source>
        <strain evidence="2">Expedition CK06-06</strain>
    </source>
</reference>
<dbReference type="AlphaFoldDB" id="X0TL10"/>
<dbReference type="EMBL" id="BARS01017930">
    <property type="protein sequence ID" value="GAF88822.1"/>
    <property type="molecule type" value="Genomic_DNA"/>
</dbReference>